<evidence type="ECO:0000256" key="1">
    <source>
        <dbReference type="ARBA" id="ARBA00022729"/>
    </source>
</evidence>
<organism evidence="5 6">
    <name type="scientific">Chitinophaga dinghuensis</name>
    <dbReference type="NCBI Taxonomy" id="1539050"/>
    <lineage>
        <taxon>Bacteria</taxon>
        <taxon>Pseudomonadati</taxon>
        <taxon>Bacteroidota</taxon>
        <taxon>Chitinophagia</taxon>
        <taxon>Chitinophagales</taxon>
        <taxon>Chitinophagaceae</taxon>
        <taxon>Chitinophaga</taxon>
    </lineage>
</organism>
<feature type="coiled-coil region" evidence="2">
    <location>
        <begin position="164"/>
        <end position="219"/>
    </location>
</feature>
<dbReference type="EMBL" id="QLMA01000002">
    <property type="protein sequence ID" value="RAJ85906.1"/>
    <property type="molecule type" value="Genomic_DNA"/>
</dbReference>
<accession>A0A327WER5</accession>
<evidence type="ECO:0000259" key="4">
    <source>
        <dbReference type="Pfam" id="PF01551"/>
    </source>
</evidence>
<dbReference type="PANTHER" id="PTHR21666:SF289">
    <property type="entry name" value="L-ALA--D-GLU ENDOPEPTIDASE"/>
    <property type="match status" value="1"/>
</dbReference>
<gene>
    <name evidence="5" type="ORF">CLV59_102613</name>
</gene>
<reference evidence="5 6" key="1">
    <citation type="submission" date="2018-06" db="EMBL/GenBank/DDBJ databases">
        <title>Genomic Encyclopedia of Archaeal and Bacterial Type Strains, Phase II (KMG-II): from individual species to whole genera.</title>
        <authorList>
            <person name="Goeker M."/>
        </authorList>
    </citation>
    <scope>NUCLEOTIDE SEQUENCE [LARGE SCALE GENOMIC DNA]</scope>
    <source>
        <strain evidence="5 6">DSM 29821</strain>
    </source>
</reference>
<keyword evidence="2" id="KW-0175">Coiled coil</keyword>
<dbReference type="Gene3D" id="6.10.250.3150">
    <property type="match status" value="1"/>
</dbReference>
<sequence>MALCLLPAVLIAQRNKQSRAALEQRKEQLLKEIAEATRALQETKKSTRQNQSLQKSLQAKIASRNEQIGAINVEISQIDGDISNTNSNVQTLEKEVDSLKARYAQLIVYSYKSRTTFDVLNFLFSANGFNDAVRRYQYLREYRESKRRQAESLLSTRKILGEKLVQLQQQRQEKTGALQVEQRQKIKLVADQKETEQNIKDLQDKEKDLQQSIAKSKAETKQIDNAIQAAIRREIEAARRKAAAEAAERKRIAAAKRKKQKEEAARKALAARKAAAKKGVKPPPAPKVKEEPEEDEPEVASNEDVLDAAPGQLSLSRNFEANRGRLPWPVDAGRIAGHFGMGMIGKVEKEYSGVVFSTAAGAAVKAIFEGEVIMIFSIPGSGTMVTLRHGKYFTNYVHLLNVRVQKGAKVTKGHVLGVAATPAGSSNGQIELQIYKNVVKQNPEKWIRGR</sequence>
<feature type="region of interest" description="Disordered" evidence="3">
    <location>
        <begin position="249"/>
        <end position="307"/>
    </location>
</feature>
<feature type="domain" description="M23ase beta-sheet core" evidence="4">
    <location>
        <begin position="351"/>
        <end position="443"/>
    </location>
</feature>
<dbReference type="GO" id="GO:0004222">
    <property type="term" value="F:metalloendopeptidase activity"/>
    <property type="evidence" value="ECO:0007669"/>
    <property type="project" value="TreeGrafter"/>
</dbReference>
<dbReference type="CDD" id="cd12797">
    <property type="entry name" value="M23_peptidase"/>
    <property type="match status" value="1"/>
</dbReference>
<evidence type="ECO:0000313" key="6">
    <source>
        <dbReference type="Proteomes" id="UP000249819"/>
    </source>
</evidence>
<evidence type="ECO:0000256" key="2">
    <source>
        <dbReference type="SAM" id="Coils"/>
    </source>
</evidence>
<feature type="coiled-coil region" evidence="2">
    <location>
        <begin position="82"/>
        <end position="109"/>
    </location>
</feature>
<evidence type="ECO:0000256" key="3">
    <source>
        <dbReference type="SAM" id="MobiDB-lite"/>
    </source>
</evidence>
<dbReference type="Pfam" id="PF01551">
    <property type="entry name" value="Peptidase_M23"/>
    <property type="match status" value="1"/>
</dbReference>
<name>A0A327WER5_9BACT</name>
<feature type="coiled-coil region" evidence="2">
    <location>
        <begin position="12"/>
        <end position="46"/>
    </location>
</feature>
<evidence type="ECO:0000313" key="5">
    <source>
        <dbReference type="EMBL" id="RAJ85906.1"/>
    </source>
</evidence>
<dbReference type="InterPro" id="IPR011055">
    <property type="entry name" value="Dup_hybrid_motif"/>
</dbReference>
<keyword evidence="1" id="KW-0732">Signal</keyword>
<keyword evidence="6" id="KW-1185">Reference proteome</keyword>
<dbReference type="Proteomes" id="UP000249819">
    <property type="component" value="Unassembled WGS sequence"/>
</dbReference>
<dbReference type="InterPro" id="IPR016047">
    <property type="entry name" value="M23ase_b-sheet_dom"/>
</dbReference>
<dbReference type="SUPFAM" id="SSF51261">
    <property type="entry name" value="Duplicated hybrid motif"/>
    <property type="match status" value="1"/>
</dbReference>
<proteinExistence type="predicted"/>
<dbReference type="InterPro" id="IPR050570">
    <property type="entry name" value="Cell_wall_metabolism_enzyme"/>
</dbReference>
<dbReference type="AlphaFoldDB" id="A0A327WER5"/>
<comment type="caution">
    <text evidence="5">The sequence shown here is derived from an EMBL/GenBank/DDBJ whole genome shotgun (WGS) entry which is preliminary data.</text>
</comment>
<protein>
    <submittedName>
        <fullName evidence="5">Septal ring factor EnvC (AmiA/AmiB activator)</fullName>
    </submittedName>
</protein>
<dbReference type="PANTHER" id="PTHR21666">
    <property type="entry name" value="PEPTIDASE-RELATED"/>
    <property type="match status" value="1"/>
</dbReference>
<dbReference type="Gene3D" id="2.70.70.10">
    <property type="entry name" value="Glucose Permease (Domain IIA)"/>
    <property type="match status" value="1"/>
</dbReference>